<sequence length="150" mass="16708">MGCCCAVGCSNRNTTGFRLFKLPKDKKRRRVWIANIRRNKWTPTSRSEICESQCPSGSATAVKSSDTDHVSLNGPPDSMNYVTQIGTPGAETTPRWFQAVAEERATTKADPDEAITHTGQTPSTLRFLLRSRAVRACRHSPSRRTFHDDP</sequence>
<dbReference type="VEuPathDB" id="VectorBase:ISCW006331"/>
<dbReference type="EMBL" id="ABJB010743860">
    <property type="status" value="NOT_ANNOTATED_CDS"/>
    <property type="molecule type" value="Genomic_DNA"/>
</dbReference>
<gene>
    <name evidence="7" type="ORF">IscW_ISCW006331</name>
</gene>
<evidence type="ECO:0000256" key="3">
    <source>
        <dbReference type="ARBA" id="ARBA00022833"/>
    </source>
</evidence>
<dbReference type="PROSITE" id="PS50950">
    <property type="entry name" value="ZF_THAP"/>
    <property type="match status" value="1"/>
</dbReference>
<evidence type="ECO:0000256" key="5">
    <source>
        <dbReference type="PROSITE-ProRule" id="PRU00309"/>
    </source>
</evidence>
<dbReference type="PANTHER" id="PTHR46600">
    <property type="entry name" value="THAP DOMAIN-CONTAINING"/>
    <property type="match status" value="1"/>
</dbReference>
<dbReference type="AlphaFoldDB" id="B7PNJ6"/>
<evidence type="ECO:0000259" key="6">
    <source>
        <dbReference type="PROSITE" id="PS50950"/>
    </source>
</evidence>
<dbReference type="EMBL" id="ABJB011072399">
    <property type="status" value="NOT_ANNOTATED_CDS"/>
    <property type="molecule type" value="Genomic_DNA"/>
</dbReference>
<feature type="domain" description="THAP-type" evidence="6">
    <location>
        <begin position="1"/>
        <end position="79"/>
    </location>
</feature>
<dbReference type="EMBL" id="ABJB010433100">
    <property type="status" value="NOT_ANNOTATED_CDS"/>
    <property type="molecule type" value="Genomic_DNA"/>
</dbReference>
<evidence type="ECO:0000313" key="8">
    <source>
        <dbReference type="EnsemblMetazoa" id="ISCW006331-PA"/>
    </source>
</evidence>
<dbReference type="SUPFAM" id="SSF57716">
    <property type="entry name" value="Glucocorticoid receptor-like (DNA-binding domain)"/>
    <property type="match status" value="1"/>
</dbReference>
<proteinExistence type="predicted"/>
<evidence type="ECO:0000256" key="4">
    <source>
        <dbReference type="ARBA" id="ARBA00023125"/>
    </source>
</evidence>
<dbReference type="Pfam" id="PF05485">
    <property type="entry name" value="THAP"/>
    <property type="match status" value="1"/>
</dbReference>
<keyword evidence="9" id="KW-1185">Reference proteome</keyword>
<name>B7PNJ6_IXOSC</name>
<dbReference type="PANTHER" id="PTHR46600:SF11">
    <property type="entry name" value="THAP DOMAIN-CONTAINING PROTEIN 10"/>
    <property type="match status" value="1"/>
</dbReference>
<keyword evidence="3" id="KW-0862">Zinc</keyword>
<dbReference type="InParanoid" id="B7PNJ6"/>
<evidence type="ECO:0000313" key="9">
    <source>
        <dbReference type="Proteomes" id="UP000001555"/>
    </source>
</evidence>
<dbReference type="EnsemblMetazoa" id="ISCW006331-RA">
    <property type="protein sequence ID" value="ISCW006331-PA"/>
    <property type="gene ID" value="ISCW006331"/>
</dbReference>
<reference evidence="8" key="2">
    <citation type="submission" date="2020-05" db="UniProtKB">
        <authorList>
            <consortium name="EnsemblMetazoa"/>
        </authorList>
    </citation>
    <scope>IDENTIFICATION</scope>
    <source>
        <strain evidence="8">wikel</strain>
    </source>
</reference>
<dbReference type="Proteomes" id="UP000001555">
    <property type="component" value="Unassembled WGS sequence"/>
</dbReference>
<keyword evidence="1" id="KW-0479">Metal-binding</keyword>
<dbReference type="GO" id="GO:0043565">
    <property type="term" value="F:sequence-specific DNA binding"/>
    <property type="evidence" value="ECO:0007669"/>
    <property type="project" value="InterPro"/>
</dbReference>
<dbReference type="EMBL" id="DS753301">
    <property type="protein sequence ID" value="EEC08168.1"/>
    <property type="molecule type" value="Genomic_DNA"/>
</dbReference>
<protein>
    <recommendedName>
        <fullName evidence="6">THAP-type domain-containing protein</fullName>
    </recommendedName>
</protein>
<evidence type="ECO:0000256" key="1">
    <source>
        <dbReference type="ARBA" id="ARBA00022723"/>
    </source>
</evidence>
<keyword evidence="2 5" id="KW-0863">Zinc-finger</keyword>
<dbReference type="EMBL" id="ABJB011116037">
    <property type="status" value="NOT_ANNOTATED_CDS"/>
    <property type="molecule type" value="Genomic_DNA"/>
</dbReference>
<evidence type="ECO:0000256" key="2">
    <source>
        <dbReference type="ARBA" id="ARBA00022771"/>
    </source>
</evidence>
<reference evidence="7 9" key="1">
    <citation type="submission" date="2008-03" db="EMBL/GenBank/DDBJ databases">
        <title>Annotation of Ixodes scapularis.</title>
        <authorList>
            <consortium name="Ixodes scapularis Genome Project Consortium"/>
            <person name="Caler E."/>
            <person name="Hannick L.I."/>
            <person name="Bidwell S."/>
            <person name="Joardar V."/>
            <person name="Thiagarajan M."/>
            <person name="Amedeo P."/>
            <person name="Galinsky K.J."/>
            <person name="Schobel S."/>
            <person name="Inman J."/>
            <person name="Hostetler J."/>
            <person name="Miller J."/>
            <person name="Hammond M."/>
            <person name="Megy K."/>
            <person name="Lawson D."/>
            <person name="Kodira C."/>
            <person name="Sutton G."/>
            <person name="Meyer J."/>
            <person name="Hill C.A."/>
            <person name="Birren B."/>
            <person name="Nene V."/>
            <person name="Collins F."/>
            <person name="Alarcon-Chaidez F."/>
            <person name="Wikel S."/>
            <person name="Strausberg R."/>
        </authorList>
    </citation>
    <scope>NUCLEOTIDE SEQUENCE [LARGE SCALE GENOMIC DNA]</scope>
    <source>
        <strain evidence="9">Wikel</strain>
        <strain evidence="7">Wikel colony</strain>
    </source>
</reference>
<accession>B7PNJ6</accession>
<dbReference type="GO" id="GO:0008270">
    <property type="term" value="F:zinc ion binding"/>
    <property type="evidence" value="ECO:0007669"/>
    <property type="project" value="UniProtKB-KW"/>
</dbReference>
<dbReference type="InterPro" id="IPR006612">
    <property type="entry name" value="THAP_Znf"/>
</dbReference>
<dbReference type="PaxDb" id="6945-B7PNJ6"/>
<organism>
    <name type="scientific">Ixodes scapularis</name>
    <name type="common">Black-legged tick</name>
    <name type="synonym">Deer tick</name>
    <dbReference type="NCBI Taxonomy" id="6945"/>
    <lineage>
        <taxon>Eukaryota</taxon>
        <taxon>Metazoa</taxon>
        <taxon>Ecdysozoa</taxon>
        <taxon>Arthropoda</taxon>
        <taxon>Chelicerata</taxon>
        <taxon>Arachnida</taxon>
        <taxon>Acari</taxon>
        <taxon>Parasitiformes</taxon>
        <taxon>Ixodida</taxon>
        <taxon>Ixodoidea</taxon>
        <taxon>Ixodidae</taxon>
        <taxon>Ixodinae</taxon>
        <taxon>Ixodes</taxon>
    </lineage>
</organism>
<dbReference type="HOGENOM" id="CLU_1742569_0_0_1"/>
<keyword evidence="4 5" id="KW-0238">DNA-binding</keyword>
<dbReference type="InterPro" id="IPR026516">
    <property type="entry name" value="THAP1/10"/>
</dbReference>
<dbReference type="EMBL" id="ABJB010097504">
    <property type="status" value="NOT_ANNOTATED_CDS"/>
    <property type="molecule type" value="Genomic_DNA"/>
</dbReference>
<evidence type="ECO:0000313" key="7">
    <source>
        <dbReference type="EMBL" id="EEC08168.1"/>
    </source>
</evidence>